<dbReference type="GO" id="GO:0043531">
    <property type="term" value="F:ADP binding"/>
    <property type="evidence" value="ECO:0007669"/>
    <property type="project" value="InterPro"/>
</dbReference>
<accession>A0A2Z7CYX7</accession>
<dbReference type="InterPro" id="IPR032675">
    <property type="entry name" value="LRR_dom_sf"/>
</dbReference>
<feature type="domain" description="NB-ARC" evidence="7">
    <location>
        <begin position="67"/>
        <end position="232"/>
    </location>
</feature>
<evidence type="ECO:0000256" key="2">
    <source>
        <dbReference type="ARBA" id="ARBA00022614"/>
    </source>
</evidence>
<protein>
    <submittedName>
        <fullName evidence="10">Uncharacterized protein</fullName>
    </submittedName>
</protein>
<feature type="domain" description="Disease resistance R13L4/SHOC-2-like LRR" evidence="9">
    <location>
        <begin position="425"/>
        <end position="765"/>
    </location>
</feature>
<evidence type="ECO:0000259" key="8">
    <source>
        <dbReference type="Pfam" id="PF23559"/>
    </source>
</evidence>
<dbReference type="InterPro" id="IPR036388">
    <property type="entry name" value="WH-like_DNA-bd_sf"/>
</dbReference>
<organism evidence="10 11">
    <name type="scientific">Dorcoceras hygrometricum</name>
    <dbReference type="NCBI Taxonomy" id="472368"/>
    <lineage>
        <taxon>Eukaryota</taxon>
        <taxon>Viridiplantae</taxon>
        <taxon>Streptophyta</taxon>
        <taxon>Embryophyta</taxon>
        <taxon>Tracheophyta</taxon>
        <taxon>Spermatophyta</taxon>
        <taxon>Magnoliopsida</taxon>
        <taxon>eudicotyledons</taxon>
        <taxon>Gunneridae</taxon>
        <taxon>Pentapetalae</taxon>
        <taxon>asterids</taxon>
        <taxon>lamiids</taxon>
        <taxon>Lamiales</taxon>
        <taxon>Gesneriaceae</taxon>
        <taxon>Didymocarpoideae</taxon>
        <taxon>Trichosporeae</taxon>
        <taxon>Loxocarpinae</taxon>
        <taxon>Dorcoceras</taxon>
    </lineage>
</organism>
<keyword evidence="5" id="KW-0611">Plant defense</keyword>
<dbReference type="PANTHER" id="PTHR33463">
    <property type="entry name" value="NB-ARC DOMAIN-CONTAINING PROTEIN-RELATED"/>
    <property type="match status" value="1"/>
</dbReference>
<dbReference type="InterPro" id="IPR027417">
    <property type="entry name" value="P-loop_NTPase"/>
</dbReference>
<evidence type="ECO:0000256" key="3">
    <source>
        <dbReference type="ARBA" id="ARBA00022737"/>
    </source>
</evidence>
<dbReference type="Gene3D" id="1.10.10.10">
    <property type="entry name" value="Winged helix-like DNA-binding domain superfamily/Winged helix DNA-binding domain"/>
    <property type="match status" value="1"/>
</dbReference>
<dbReference type="EMBL" id="KQ991351">
    <property type="protein sequence ID" value="KZV52023.1"/>
    <property type="molecule type" value="Genomic_DNA"/>
</dbReference>
<evidence type="ECO:0000256" key="4">
    <source>
        <dbReference type="ARBA" id="ARBA00022741"/>
    </source>
</evidence>
<reference evidence="10 11" key="1">
    <citation type="journal article" date="2015" name="Proc. Natl. Acad. Sci. U.S.A.">
        <title>The resurrection genome of Boea hygrometrica: A blueprint for survival of dehydration.</title>
        <authorList>
            <person name="Xiao L."/>
            <person name="Yang G."/>
            <person name="Zhang L."/>
            <person name="Yang X."/>
            <person name="Zhao S."/>
            <person name="Ji Z."/>
            <person name="Zhou Q."/>
            <person name="Hu M."/>
            <person name="Wang Y."/>
            <person name="Chen M."/>
            <person name="Xu Y."/>
            <person name="Jin H."/>
            <person name="Xiao X."/>
            <person name="Hu G."/>
            <person name="Bao F."/>
            <person name="Hu Y."/>
            <person name="Wan P."/>
            <person name="Li L."/>
            <person name="Deng X."/>
            <person name="Kuang T."/>
            <person name="Xiang C."/>
            <person name="Zhu J.K."/>
            <person name="Oliver M.J."/>
            <person name="He Y."/>
        </authorList>
    </citation>
    <scope>NUCLEOTIDE SEQUENCE [LARGE SCALE GENOMIC DNA]</scope>
    <source>
        <strain evidence="11">cv. XS01</strain>
    </source>
</reference>
<dbReference type="FunFam" id="1.10.10.10:FF:000322">
    <property type="entry name" value="Probable disease resistance protein At1g63360"/>
    <property type="match status" value="1"/>
</dbReference>
<keyword evidence="11" id="KW-1185">Reference proteome</keyword>
<comment type="similarity">
    <text evidence="1">Belongs to the disease resistance NB-LRR family.</text>
</comment>
<keyword evidence="6" id="KW-0067">ATP-binding</keyword>
<dbReference type="Pfam" id="PF00931">
    <property type="entry name" value="NB-ARC"/>
    <property type="match status" value="1"/>
</dbReference>
<dbReference type="SMART" id="SM00369">
    <property type="entry name" value="LRR_TYP"/>
    <property type="match status" value="4"/>
</dbReference>
<dbReference type="Pfam" id="PF23598">
    <property type="entry name" value="LRR_14"/>
    <property type="match status" value="1"/>
</dbReference>
<dbReference type="AlphaFoldDB" id="A0A2Z7CYX7"/>
<name>A0A2Z7CYX7_9LAMI</name>
<evidence type="ECO:0000313" key="10">
    <source>
        <dbReference type="EMBL" id="KZV52023.1"/>
    </source>
</evidence>
<dbReference type="InterPro" id="IPR050905">
    <property type="entry name" value="Plant_NBS-LRR"/>
</dbReference>
<dbReference type="InterPro" id="IPR003591">
    <property type="entry name" value="Leu-rich_rpt_typical-subtyp"/>
</dbReference>
<dbReference type="Gene3D" id="1.10.8.430">
    <property type="entry name" value="Helical domain of apoptotic protease-activating factors"/>
    <property type="match status" value="1"/>
</dbReference>
<dbReference type="GO" id="GO:0005524">
    <property type="term" value="F:ATP binding"/>
    <property type="evidence" value="ECO:0007669"/>
    <property type="project" value="UniProtKB-KW"/>
</dbReference>
<dbReference type="FunFam" id="1.10.8.430:FF:000003">
    <property type="entry name" value="Probable disease resistance protein At5g66910"/>
    <property type="match status" value="1"/>
</dbReference>
<keyword evidence="4" id="KW-0547">Nucleotide-binding</keyword>
<dbReference type="Gene3D" id="3.40.50.300">
    <property type="entry name" value="P-loop containing nucleotide triphosphate hydrolases"/>
    <property type="match status" value="1"/>
</dbReference>
<evidence type="ECO:0000256" key="1">
    <source>
        <dbReference type="ARBA" id="ARBA00008894"/>
    </source>
</evidence>
<evidence type="ECO:0000259" key="7">
    <source>
        <dbReference type="Pfam" id="PF00931"/>
    </source>
</evidence>
<evidence type="ECO:0000259" key="9">
    <source>
        <dbReference type="Pfam" id="PF23598"/>
    </source>
</evidence>
<keyword evidence="3" id="KW-0677">Repeat</keyword>
<dbReference type="InterPro" id="IPR002182">
    <property type="entry name" value="NB-ARC"/>
</dbReference>
<dbReference type="SUPFAM" id="SSF52540">
    <property type="entry name" value="P-loop containing nucleoside triphosphate hydrolases"/>
    <property type="match status" value="1"/>
</dbReference>
<sequence>MEQKSQCTRWCCTNCYLGCGIGQRIADAILLVKDLKGKGKLEVFLADGLLLVPVVEIPSRPAVGLELMLEKVRELLRQKNVGTIGIYGIGGVGKTTLLKSINNGFLTLKHDFDVVIWAVVSKDYVIEKIQQAIGLRLGLSWDETQFQDLRASRIYNVMRRKKFLLLLDDLWESLDLEKIGIPVPNQENGSKVIFTTRSMEVCSYMDANFKLKVDFLNERESWLLFQEKVGGNEIINSPPIFNLAKTIVRKCGGLPLAIVSMGRAMANKRTKEEWIYAVEALYKSPSEVRGMEDVFRLLKFSYDNLDSDILRSCVLYCSLFPENYCIEKEQLIEYWAGEGFLDSLQESNVQNIGHAIIGSLKVACFLETGEEESQVKMHDVVRSFALWIVSEHSNAEKKFLMRASEGLLVAPSVDNWKRAERISLLDNDITTLTELPSCPSLSTLLLQWNKGLIKITYGFFQCMPVLKVLDLSFTSIRDLPKCICKLVELRHLDLSGTKISTLPKELGYLTNLRHLNIQRNPYLRAIPREVILALCQLRALNLYYSYSGWDVRGFESSSELRFIDLERLTNLISLGITVNELSTLSSVSDSKFLKQCIQYLYIKECEGLHHLPISSYPGDADRLRRLSINNCWKLRYLEITEAVAAAHNWLPSLEILALNGLPNLTSVWRNKVNPGCLQNLRCVNISYCHKLKNVSWILRLPNLEIIYIFYCEEMEEVISEDEVWEEDYLHAFPSLRIMSIRDLPELRSISQRAIFFPRLKNIAVINSPNLRKLPLKASNVSELPTVYCNKEWWDNLEWDDSATKETCLPHFMAA</sequence>
<dbReference type="FunFam" id="3.40.50.300:FF:001091">
    <property type="entry name" value="Probable disease resistance protein At1g61300"/>
    <property type="match status" value="1"/>
</dbReference>
<evidence type="ECO:0000256" key="6">
    <source>
        <dbReference type="ARBA" id="ARBA00022840"/>
    </source>
</evidence>
<dbReference type="GO" id="GO:0051607">
    <property type="term" value="P:defense response to virus"/>
    <property type="evidence" value="ECO:0007669"/>
    <property type="project" value="UniProtKB-ARBA"/>
</dbReference>
<evidence type="ECO:0000256" key="5">
    <source>
        <dbReference type="ARBA" id="ARBA00022821"/>
    </source>
</evidence>
<dbReference type="InterPro" id="IPR055414">
    <property type="entry name" value="LRR_R13L4/SHOC2-like"/>
</dbReference>
<evidence type="ECO:0000313" key="11">
    <source>
        <dbReference type="Proteomes" id="UP000250235"/>
    </source>
</evidence>
<keyword evidence="2" id="KW-0433">Leucine-rich repeat</keyword>
<dbReference type="Proteomes" id="UP000250235">
    <property type="component" value="Unassembled WGS sequence"/>
</dbReference>
<gene>
    <name evidence="10" type="ORF">F511_10243</name>
</gene>
<dbReference type="PRINTS" id="PR00364">
    <property type="entry name" value="DISEASERSIST"/>
</dbReference>
<dbReference type="PANTHER" id="PTHR33463:SF204">
    <property type="entry name" value="NB-ARC DOMAIN-CONTAINING PROTEIN"/>
    <property type="match status" value="1"/>
</dbReference>
<dbReference type="SUPFAM" id="SSF52058">
    <property type="entry name" value="L domain-like"/>
    <property type="match status" value="1"/>
</dbReference>
<dbReference type="Pfam" id="PF23559">
    <property type="entry name" value="WHD_DRP"/>
    <property type="match status" value="1"/>
</dbReference>
<feature type="domain" description="Disease resistance protein winged helix" evidence="8">
    <location>
        <begin position="319"/>
        <end position="385"/>
    </location>
</feature>
<dbReference type="InterPro" id="IPR058922">
    <property type="entry name" value="WHD_DRP"/>
</dbReference>
<proteinExistence type="inferred from homology"/>
<dbReference type="Gene3D" id="3.80.10.10">
    <property type="entry name" value="Ribonuclease Inhibitor"/>
    <property type="match status" value="2"/>
</dbReference>
<dbReference type="OrthoDB" id="664960at2759"/>
<dbReference type="InterPro" id="IPR042197">
    <property type="entry name" value="Apaf_helical"/>
</dbReference>